<dbReference type="FunFam" id="3.40.50.300:FF:000221">
    <property type="entry name" value="Multidrug ABC transporter ATP-binding protein"/>
    <property type="match status" value="1"/>
</dbReference>
<dbReference type="PANTHER" id="PTHR43394">
    <property type="entry name" value="ATP-DEPENDENT PERMEASE MDL1, MITOCHONDRIAL"/>
    <property type="match status" value="1"/>
</dbReference>
<evidence type="ECO:0000256" key="7">
    <source>
        <dbReference type="ARBA" id="ARBA00022989"/>
    </source>
</evidence>
<dbReference type="AlphaFoldDB" id="A0A1H3JGY6"/>
<evidence type="ECO:0000256" key="8">
    <source>
        <dbReference type="ARBA" id="ARBA00023136"/>
    </source>
</evidence>
<feature type="domain" description="ABC transmembrane type-1" evidence="11">
    <location>
        <begin position="17"/>
        <end position="299"/>
    </location>
</feature>
<dbReference type="SUPFAM" id="SSF90123">
    <property type="entry name" value="ABC transporter transmembrane region"/>
    <property type="match status" value="1"/>
</dbReference>
<protein>
    <submittedName>
        <fullName evidence="12">ATP-binding cassette, subfamily B</fullName>
    </submittedName>
</protein>
<dbReference type="RefSeq" id="WP_074717525.1">
    <property type="nucleotide sequence ID" value="NZ_FNPG01000016.1"/>
</dbReference>
<dbReference type="EMBL" id="FNPG01000016">
    <property type="protein sequence ID" value="SDY38849.1"/>
    <property type="molecule type" value="Genomic_DNA"/>
</dbReference>
<evidence type="ECO:0000259" key="10">
    <source>
        <dbReference type="PROSITE" id="PS50893"/>
    </source>
</evidence>
<dbReference type="GO" id="GO:0016887">
    <property type="term" value="F:ATP hydrolysis activity"/>
    <property type="evidence" value="ECO:0007669"/>
    <property type="project" value="InterPro"/>
</dbReference>
<name>A0A1H3JGY6_9FIRM</name>
<dbReference type="PROSITE" id="PS50929">
    <property type="entry name" value="ABC_TM1F"/>
    <property type="match status" value="1"/>
</dbReference>
<evidence type="ECO:0000256" key="4">
    <source>
        <dbReference type="ARBA" id="ARBA00022692"/>
    </source>
</evidence>
<keyword evidence="2" id="KW-0813">Transport</keyword>
<keyword evidence="5" id="KW-0547">Nucleotide-binding</keyword>
<feature type="domain" description="ABC transporter" evidence="10">
    <location>
        <begin position="332"/>
        <end position="568"/>
    </location>
</feature>
<dbReference type="PROSITE" id="PS00211">
    <property type="entry name" value="ABC_TRANSPORTER_1"/>
    <property type="match status" value="1"/>
</dbReference>
<comment type="subcellular location">
    <subcellularLocation>
        <location evidence="1">Cell membrane</location>
        <topology evidence="1">Multi-pass membrane protein</topology>
    </subcellularLocation>
</comment>
<dbReference type="InterPro" id="IPR003593">
    <property type="entry name" value="AAA+_ATPase"/>
</dbReference>
<keyword evidence="4 9" id="KW-0812">Transmembrane</keyword>
<dbReference type="OrthoDB" id="9762778at2"/>
<feature type="transmembrane region" description="Helical" evidence="9">
    <location>
        <begin position="276"/>
        <end position="297"/>
    </location>
</feature>
<dbReference type="GO" id="GO:0015421">
    <property type="term" value="F:ABC-type oligopeptide transporter activity"/>
    <property type="evidence" value="ECO:0007669"/>
    <property type="project" value="TreeGrafter"/>
</dbReference>
<dbReference type="GO" id="GO:0005886">
    <property type="term" value="C:plasma membrane"/>
    <property type="evidence" value="ECO:0007669"/>
    <property type="project" value="UniProtKB-SubCell"/>
</dbReference>
<sequence length="582" mass="64683">MLKTLGAEIKEFKKDSILTPVFMLGEVLTETLIPFLMAKIIDTGINKHDFSYIYKVGLLMLVVALCSLTFGCLGATYGAKASMGFGRNLRRAMFRNIQKFSFSNIDKYNTAGLVTRLTTDVTNVQNAYQMILRLCMRAPASMICSMVACFIINPRLALIYLIAVIILGTILLFLTKCAMKYFRAAFKKYDALNESVEENISAIRVVKAYVRGDYERKRFNKANHTIYNMLVKAENIIIWNSPFMQLTVYTCIILISWLGANMIVGGSLTTGELSSLLTYCMNILMSLMMLSFVFVMVSMSVASAQRIAEVIEEKSALTNPENPIYEIKDGSIKFENVNFKYNETAETPVLSNINLEIKSGETIGIIGGTGSSKSSLVNLISRLYDVSNGAVYVGGENVKDYDLDTLRNKVSVVLQKNVLFSGTILDNLRWGNPNATEEECIKACQLACADEFIERFPKKYNTYIEQGGSNVSGGQKQRLCIARALLKKPNILILDDSTSAVDTATDAKIRKGFKEAIPGTTKLIIAQRISSVQDADRIIVLNDGVVDAFDTHENLLKTNEIYKEVYESQTQGGGDFDEGRNN</sequence>
<feature type="transmembrane region" description="Helical" evidence="9">
    <location>
        <begin position="53"/>
        <end position="77"/>
    </location>
</feature>
<dbReference type="Proteomes" id="UP000183918">
    <property type="component" value="Unassembled WGS sequence"/>
</dbReference>
<dbReference type="CDD" id="cd18548">
    <property type="entry name" value="ABC_6TM_Tm287_like"/>
    <property type="match status" value="1"/>
</dbReference>
<dbReference type="InterPro" id="IPR036640">
    <property type="entry name" value="ABC1_TM_sf"/>
</dbReference>
<reference evidence="12 13" key="1">
    <citation type="submission" date="2016-10" db="EMBL/GenBank/DDBJ databases">
        <authorList>
            <person name="de Groot N.N."/>
        </authorList>
    </citation>
    <scope>NUCLEOTIDE SEQUENCE [LARGE SCALE GENOMIC DNA]</scope>
    <source>
        <strain evidence="12 13">DSM 14045</strain>
    </source>
</reference>
<dbReference type="GO" id="GO:0005524">
    <property type="term" value="F:ATP binding"/>
    <property type="evidence" value="ECO:0007669"/>
    <property type="project" value="UniProtKB-KW"/>
</dbReference>
<evidence type="ECO:0000313" key="13">
    <source>
        <dbReference type="Proteomes" id="UP000183918"/>
    </source>
</evidence>
<dbReference type="Gene3D" id="1.20.1560.10">
    <property type="entry name" value="ABC transporter type 1, transmembrane domain"/>
    <property type="match status" value="1"/>
</dbReference>
<accession>A0A1H3JGY6</accession>
<dbReference type="InterPro" id="IPR003439">
    <property type="entry name" value="ABC_transporter-like_ATP-bd"/>
</dbReference>
<dbReference type="Pfam" id="PF00664">
    <property type="entry name" value="ABC_membrane"/>
    <property type="match status" value="1"/>
</dbReference>
<evidence type="ECO:0000256" key="3">
    <source>
        <dbReference type="ARBA" id="ARBA00022475"/>
    </source>
</evidence>
<evidence type="ECO:0000259" key="11">
    <source>
        <dbReference type="PROSITE" id="PS50929"/>
    </source>
</evidence>
<dbReference type="InterPro" id="IPR011527">
    <property type="entry name" value="ABC1_TM_dom"/>
</dbReference>
<evidence type="ECO:0000256" key="5">
    <source>
        <dbReference type="ARBA" id="ARBA00022741"/>
    </source>
</evidence>
<dbReference type="InterPro" id="IPR017871">
    <property type="entry name" value="ABC_transporter-like_CS"/>
</dbReference>
<keyword evidence="7 9" id="KW-1133">Transmembrane helix</keyword>
<dbReference type="InterPro" id="IPR027417">
    <property type="entry name" value="P-loop_NTPase"/>
</dbReference>
<dbReference type="Gene3D" id="3.40.50.300">
    <property type="entry name" value="P-loop containing nucleotide triphosphate hydrolases"/>
    <property type="match status" value="1"/>
</dbReference>
<keyword evidence="8 9" id="KW-0472">Membrane</keyword>
<gene>
    <name evidence="12" type="ORF">SAMN02910414_01444</name>
</gene>
<dbReference type="Pfam" id="PF00005">
    <property type="entry name" value="ABC_tran"/>
    <property type="match status" value="1"/>
</dbReference>
<evidence type="ECO:0000256" key="2">
    <source>
        <dbReference type="ARBA" id="ARBA00022448"/>
    </source>
</evidence>
<feature type="transmembrane region" description="Helical" evidence="9">
    <location>
        <begin position="21"/>
        <end position="41"/>
    </location>
</feature>
<evidence type="ECO:0000256" key="9">
    <source>
        <dbReference type="SAM" id="Phobius"/>
    </source>
</evidence>
<evidence type="ECO:0000256" key="1">
    <source>
        <dbReference type="ARBA" id="ARBA00004651"/>
    </source>
</evidence>
<feature type="transmembrane region" description="Helical" evidence="9">
    <location>
        <begin position="246"/>
        <end position="264"/>
    </location>
</feature>
<dbReference type="SMART" id="SM00382">
    <property type="entry name" value="AAA"/>
    <property type="match status" value="1"/>
</dbReference>
<feature type="transmembrane region" description="Helical" evidence="9">
    <location>
        <begin position="159"/>
        <end position="179"/>
    </location>
</feature>
<dbReference type="STRING" id="1122142.SAMN02910414_01444"/>
<evidence type="ECO:0000313" key="12">
    <source>
        <dbReference type="EMBL" id="SDY38849.1"/>
    </source>
</evidence>
<keyword evidence="3" id="KW-1003">Cell membrane</keyword>
<dbReference type="SUPFAM" id="SSF52540">
    <property type="entry name" value="P-loop containing nucleoside triphosphate hydrolases"/>
    <property type="match status" value="1"/>
</dbReference>
<keyword evidence="6 12" id="KW-0067">ATP-binding</keyword>
<evidence type="ECO:0000256" key="6">
    <source>
        <dbReference type="ARBA" id="ARBA00022840"/>
    </source>
</evidence>
<feature type="transmembrane region" description="Helical" evidence="9">
    <location>
        <begin position="134"/>
        <end position="153"/>
    </location>
</feature>
<organism evidence="12 13">
    <name type="scientific">Lachnobacterium bovis DSM 14045</name>
    <dbReference type="NCBI Taxonomy" id="1122142"/>
    <lineage>
        <taxon>Bacteria</taxon>
        <taxon>Bacillati</taxon>
        <taxon>Bacillota</taxon>
        <taxon>Clostridia</taxon>
        <taxon>Lachnospirales</taxon>
        <taxon>Lachnospiraceae</taxon>
        <taxon>Lachnobacterium</taxon>
    </lineage>
</organism>
<dbReference type="PROSITE" id="PS50893">
    <property type="entry name" value="ABC_TRANSPORTER_2"/>
    <property type="match status" value="1"/>
</dbReference>
<keyword evidence="13" id="KW-1185">Reference proteome</keyword>
<dbReference type="InterPro" id="IPR039421">
    <property type="entry name" value="Type_1_exporter"/>
</dbReference>
<dbReference type="PANTHER" id="PTHR43394:SF1">
    <property type="entry name" value="ATP-BINDING CASSETTE SUB-FAMILY B MEMBER 10, MITOCHONDRIAL"/>
    <property type="match status" value="1"/>
</dbReference>
<proteinExistence type="predicted"/>